<sequence>LAGLFIICNAIICSVAVWHLSLAQMISYNPPVDIYLIFLGAFSLLFIFSVIWIDIVRKNAITSHVWFECVWAGVFWAMELAGSAALSATVPTIMCSSHAELVAPQSCKSTRVLMAFTWLCMIIMLVYAVTLTVLTIVHQKQSTDVWRTGVRAFCWFGAHEHLESPTGSPTGQSGPRFAAPQPRHIAPPPIFSQFSSGALQAVNNDSSIVNGVPGALPRHVTPPLPAQPTRQQMRSASTGTGALSLYPQHMQKNLSVAVASSQPPAHVPAVRSTSPPPLGEWPRADIMHRPVDSKRKQSHQLKPPRTASQPPAPVPTEPLPQRPRGSRSRSSSGDVHRPPPLDLSNISFFRNIDDRMQNRS</sequence>
<gene>
    <name evidence="3" type="ORF">NEOLEDRAFT_1063350</name>
</gene>
<reference evidence="3 4" key="1">
    <citation type="journal article" date="2016" name="Mol. Biol. Evol.">
        <title>Comparative Genomics of Early-Diverging Mushroom-Forming Fungi Provides Insights into the Origins of Lignocellulose Decay Capabilities.</title>
        <authorList>
            <person name="Nagy L.G."/>
            <person name="Riley R."/>
            <person name="Tritt A."/>
            <person name="Adam C."/>
            <person name="Daum C."/>
            <person name="Floudas D."/>
            <person name="Sun H."/>
            <person name="Yadav J.S."/>
            <person name="Pangilinan J."/>
            <person name="Larsson K.H."/>
            <person name="Matsuura K."/>
            <person name="Barry K."/>
            <person name="Labutti K."/>
            <person name="Kuo R."/>
            <person name="Ohm R.A."/>
            <person name="Bhattacharya S.S."/>
            <person name="Shirouzu T."/>
            <person name="Yoshinaga Y."/>
            <person name="Martin F.M."/>
            <person name="Grigoriev I.V."/>
            <person name="Hibbett D.S."/>
        </authorList>
    </citation>
    <scope>NUCLEOTIDE SEQUENCE [LARGE SCALE GENOMIC DNA]</scope>
    <source>
        <strain evidence="3 4">HHB14362 ss-1</strain>
    </source>
</reference>
<evidence type="ECO:0000313" key="3">
    <source>
        <dbReference type="EMBL" id="KZT26297.1"/>
    </source>
</evidence>
<feature type="transmembrane region" description="Helical" evidence="2">
    <location>
        <begin position="7"/>
        <end position="28"/>
    </location>
</feature>
<dbReference type="InParanoid" id="A0A165T8E8"/>
<organism evidence="3 4">
    <name type="scientific">Neolentinus lepideus HHB14362 ss-1</name>
    <dbReference type="NCBI Taxonomy" id="1314782"/>
    <lineage>
        <taxon>Eukaryota</taxon>
        <taxon>Fungi</taxon>
        <taxon>Dikarya</taxon>
        <taxon>Basidiomycota</taxon>
        <taxon>Agaricomycotina</taxon>
        <taxon>Agaricomycetes</taxon>
        <taxon>Gloeophyllales</taxon>
        <taxon>Gloeophyllaceae</taxon>
        <taxon>Neolentinus</taxon>
    </lineage>
</organism>
<feature type="compositionally biased region" description="Pro residues" evidence="1">
    <location>
        <begin position="310"/>
        <end position="321"/>
    </location>
</feature>
<feature type="compositionally biased region" description="Basic and acidic residues" evidence="1">
    <location>
        <begin position="351"/>
        <end position="360"/>
    </location>
</feature>
<dbReference type="STRING" id="1314782.A0A165T8E8"/>
<dbReference type="OrthoDB" id="3269357at2759"/>
<evidence type="ECO:0008006" key="5">
    <source>
        <dbReference type="Google" id="ProtNLM"/>
    </source>
</evidence>
<feature type="transmembrane region" description="Helical" evidence="2">
    <location>
        <begin position="113"/>
        <end position="137"/>
    </location>
</feature>
<keyword evidence="2" id="KW-0812">Transmembrane</keyword>
<feature type="non-terminal residue" evidence="3">
    <location>
        <position position="1"/>
    </location>
</feature>
<dbReference type="EMBL" id="KV425567">
    <property type="protein sequence ID" value="KZT26297.1"/>
    <property type="molecule type" value="Genomic_DNA"/>
</dbReference>
<feature type="transmembrane region" description="Helical" evidence="2">
    <location>
        <begin position="34"/>
        <end position="53"/>
    </location>
</feature>
<evidence type="ECO:0000256" key="2">
    <source>
        <dbReference type="SAM" id="Phobius"/>
    </source>
</evidence>
<proteinExistence type="predicted"/>
<accession>A0A165T8E8</accession>
<dbReference type="AlphaFoldDB" id="A0A165T8E8"/>
<keyword evidence="2" id="KW-0472">Membrane</keyword>
<keyword evidence="2" id="KW-1133">Transmembrane helix</keyword>
<evidence type="ECO:0000256" key="1">
    <source>
        <dbReference type="SAM" id="MobiDB-lite"/>
    </source>
</evidence>
<dbReference type="Proteomes" id="UP000076761">
    <property type="component" value="Unassembled WGS sequence"/>
</dbReference>
<feature type="region of interest" description="Disordered" evidence="1">
    <location>
        <begin position="291"/>
        <end position="360"/>
    </location>
</feature>
<name>A0A165T8E8_9AGAM</name>
<feature type="region of interest" description="Disordered" evidence="1">
    <location>
        <begin position="265"/>
        <end position="284"/>
    </location>
</feature>
<protein>
    <recommendedName>
        <fullName evidence="5">MARVEL domain-containing protein</fullName>
    </recommendedName>
</protein>
<evidence type="ECO:0000313" key="4">
    <source>
        <dbReference type="Proteomes" id="UP000076761"/>
    </source>
</evidence>
<feature type="transmembrane region" description="Helical" evidence="2">
    <location>
        <begin position="65"/>
        <end position="93"/>
    </location>
</feature>
<keyword evidence="4" id="KW-1185">Reference proteome</keyword>